<evidence type="ECO:0000313" key="4">
    <source>
        <dbReference type="EMBL" id="MCJ2544315.1"/>
    </source>
</evidence>
<dbReference type="Proteomes" id="UP000830835">
    <property type="component" value="Unassembled WGS sequence"/>
</dbReference>
<dbReference type="Pfam" id="PF00206">
    <property type="entry name" value="Lyase_1"/>
    <property type="match status" value="1"/>
</dbReference>
<dbReference type="NCBIfam" id="NF008909">
    <property type="entry name" value="PRK12273.1"/>
    <property type="match status" value="1"/>
</dbReference>
<dbReference type="Gene3D" id="1.10.40.30">
    <property type="entry name" value="Fumarase/aspartase (C-terminal domain)"/>
    <property type="match status" value="1"/>
</dbReference>
<organism evidence="4 5">
    <name type="scientific">Thermostichus vulcanus str. 'Rupite'</name>
    <dbReference type="NCBI Taxonomy" id="2813851"/>
    <lineage>
        <taxon>Bacteria</taxon>
        <taxon>Bacillati</taxon>
        <taxon>Cyanobacteriota</taxon>
        <taxon>Cyanophyceae</taxon>
        <taxon>Thermostichales</taxon>
        <taxon>Thermostichaceae</taxon>
        <taxon>Thermostichus</taxon>
    </lineage>
</organism>
<sequence length="485" mass="53001">MTASASNWPACSKRRPLEEIPLAQVRSERDSMGERQLPQSVYYGIQTARALENFPISGLKPLPEYVDACLLIKKAAAKVNGELGCIPADVAEAIEQAAEEILQGSLRDQFVVDVYQAGAGTSHHMNVNEVLANRALEILGEAKGRYERVSPNDHVNYGQSTNDVIPTAMRLAALLQVRRCLLPTLEHLVAALEQKATEFQPILKAGRTHLQDAVPIRLGDSFGAYAAILAQHRQWIEQASQALCQLGLGGSAVGTGLNTHPHYRQRVIAYLAELTQLPLIPAPHPMAAMQSMAPFVHLSGSLRNLAQDCCKLANDLRLMDSGPKTGFKEIQLPPVQPGSSIMPGKYNPVMAEMLNMVCFQVIGLDGAITLCAQAGQFELNVMMPLIAYNLLHSLQILNNSLRVFTERCIQGITAQPERCRHFAEGTLALVTALNPYIGYLQAAEVAKTSLETGQSIREIVLERQLMTPEQVAEVLNLEAMSQMQS</sequence>
<dbReference type="InterPro" id="IPR008948">
    <property type="entry name" value="L-Aspartase-like"/>
</dbReference>
<evidence type="ECO:0000313" key="5">
    <source>
        <dbReference type="Proteomes" id="UP000830835"/>
    </source>
</evidence>
<gene>
    <name evidence="4" type="ORF">JX360_15610</name>
</gene>
<keyword evidence="1" id="KW-0456">Lyase</keyword>
<keyword evidence="5" id="KW-1185">Reference proteome</keyword>
<dbReference type="PRINTS" id="PR00145">
    <property type="entry name" value="ARGSUCLYASE"/>
</dbReference>
<dbReference type="PANTHER" id="PTHR42696">
    <property type="entry name" value="ASPARTATE AMMONIA-LYASE"/>
    <property type="match status" value="1"/>
</dbReference>
<dbReference type="CDD" id="cd01357">
    <property type="entry name" value="Aspartase"/>
    <property type="match status" value="1"/>
</dbReference>
<reference evidence="4" key="1">
    <citation type="submission" date="2021-02" db="EMBL/GenBank/DDBJ databases">
        <title>The CRISPR/cas machinery reduction and long-range gene transfer in the hot spring cyanobacterium Synechococcus.</title>
        <authorList>
            <person name="Dvorak P."/>
            <person name="Jahodarova E."/>
            <person name="Hasler P."/>
            <person name="Poulickova A."/>
        </authorList>
    </citation>
    <scope>NUCLEOTIDE SEQUENCE</scope>
    <source>
        <strain evidence="4">Rupite</strain>
    </source>
</reference>
<evidence type="ECO:0000259" key="2">
    <source>
        <dbReference type="Pfam" id="PF00206"/>
    </source>
</evidence>
<dbReference type="SUPFAM" id="SSF48557">
    <property type="entry name" value="L-aspartase-like"/>
    <property type="match status" value="1"/>
</dbReference>
<dbReference type="Pfam" id="PF10415">
    <property type="entry name" value="FumaraseC_C"/>
    <property type="match status" value="1"/>
</dbReference>
<protein>
    <submittedName>
        <fullName evidence="4">Aspartate ammonia-lyase</fullName>
    </submittedName>
</protein>
<feature type="domain" description="Fumarate lyase N-terminal" evidence="2">
    <location>
        <begin position="33"/>
        <end position="363"/>
    </location>
</feature>
<feature type="domain" description="Fumarase C C-terminal" evidence="3">
    <location>
        <begin position="429"/>
        <end position="480"/>
    </location>
</feature>
<dbReference type="EMBL" id="JAFIRA010000056">
    <property type="protein sequence ID" value="MCJ2544315.1"/>
    <property type="molecule type" value="Genomic_DNA"/>
</dbReference>
<dbReference type="InterPro" id="IPR051546">
    <property type="entry name" value="Aspartate_Ammonia-Lyase"/>
</dbReference>
<dbReference type="PROSITE" id="PS00163">
    <property type="entry name" value="FUMARATE_LYASES"/>
    <property type="match status" value="1"/>
</dbReference>
<evidence type="ECO:0000256" key="1">
    <source>
        <dbReference type="ARBA" id="ARBA00023239"/>
    </source>
</evidence>
<name>A0ABT0CFZ0_THEVL</name>
<dbReference type="Gene3D" id="1.20.200.10">
    <property type="entry name" value="Fumarase/aspartase (Central domain)"/>
    <property type="match status" value="1"/>
</dbReference>
<dbReference type="InterPro" id="IPR022761">
    <property type="entry name" value="Fumarate_lyase_N"/>
</dbReference>
<proteinExistence type="predicted"/>
<dbReference type="InterPro" id="IPR000362">
    <property type="entry name" value="Fumarate_lyase_fam"/>
</dbReference>
<dbReference type="Gene3D" id="1.10.275.10">
    <property type="entry name" value="Fumarase/aspartase (N-terminal domain)"/>
    <property type="match status" value="1"/>
</dbReference>
<accession>A0ABT0CFZ0</accession>
<dbReference type="InterPro" id="IPR024083">
    <property type="entry name" value="Fumarase/histidase_N"/>
</dbReference>
<comment type="caution">
    <text evidence="4">The sequence shown here is derived from an EMBL/GenBank/DDBJ whole genome shotgun (WGS) entry which is preliminary data.</text>
</comment>
<evidence type="ECO:0000259" key="3">
    <source>
        <dbReference type="Pfam" id="PF10415"/>
    </source>
</evidence>
<dbReference type="InterPro" id="IPR018951">
    <property type="entry name" value="Fumarase_C_C"/>
</dbReference>
<dbReference type="InterPro" id="IPR020557">
    <property type="entry name" value="Fumarate_lyase_CS"/>
</dbReference>
<dbReference type="PANTHER" id="PTHR42696:SF2">
    <property type="entry name" value="ASPARTATE AMMONIA-LYASE"/>
    <property type="match status" value="1"/>
</dbReference>
<dbReference type="PRINTS" id="PR00149">
    <property type="entry name" value="FUMRATELYASE"/>
</dbReference>